<keyword evidence="1" id="KW-1133">Transmembrane helix</keyword>
<evidence type="ECO:0000313" key="2">
    <source>
        <dbReference type="EMBL" id="GEC94741.1"/>
    </source>
</evidence>
<comment type="caution">
    <text evidence="2">The sequence shown here is derived from an EMBL/GenBank/DDBJ whole genome shotgun (WGS) entry which is preliminary data.</text>
</comment>
<gene>
    <name evidence="2" type="ORF">ZRA01_08140</name>
</gene>
<keyword evidence="1" id="KW-0472">Membrane</keyword>
<sequence length="114" mass="12098">MSRLFNRLPGHPRTPAGRERQILRMLPKALLIGTALLALPSLAVRGAALFNPLLGAGSLVMSVDIYSVSLVVLHWTVVFTVGLSAFIVMVMKGPGYVADAYPLSDADTPAGDKP</sequence>
<dbReference type="EMBL" id="BJNV01000010">
    <property type="protein sequence ID" value="GEC94741.1"/>
    <property type="molecule type" value="Genomic_DNA"/>
</dbReference>
<dbReference type="AlphaFoldDB" id="A0A4Y4CP67"/>
<organism evidence="2 3">
    <name type="scientific">Zoogloea ramigera</name>
    <dbReference type="NCBI Taxonomy" id="350"/>
    <lineage>
        <taxon>Bacteria</taxon>
        <taxon>Pseudomonadati</taxon>
        <taxon>Pseudomonadota</taxon>
        <taxon>Betaproteobacteria</taxon>
        <taxon>Rhodocyclales</taxon>
        <taxon>Zoogloeaceae</taxon>
        <taxon>Zoogloea</taxon>
    </lineage>
</organism>
<accession>A0A4Y4CP67</accession>
<dbReference type="OrthoDB" id="8537001at2"/>
<feature type="transmembrane region" description="Helical" evidence="1">
    <location>
        <begin position="67"/>
        <end position="91"/>
    </location>
</feature>
<keyword evidence="1" id="KW-0812">Transmembrane</keyword>
<name>A0A4Y4CP67_ZOORA</name>
<evidence type="ECO:0000313" key="3">
    <source>
        <dbReference type="Proteomes" id="UP000318422"/>
    </source>
</evidence>
<evidence type="ECO:0000256" key="1">
    <source>
        <dbReference type="SAM" id="Phobius"/>
    </source>
</evidence>
<reference evidence="2 3" key="1">
    <citation type="submission" date="2019-06" db="EMBL/GenBank/DDBJ databases">
        <title>Whole genome shotgun sequence of Zoogloea ramigera NBRC 15342.</title>
        <authorList>
            <person name="Hosoyama A."/>
            <person name="Uohara A."/>
            <person name="Ohji S."/>
            <person name="Ichikawa N."/>
        </authorList>
    </citation>
    <scope>NUCLEOTIDE SEQUENCE [LARGE SCALE GENOMIC DNA]</scope>
    <source>
        <strain evidence="2 3">NBRC 15342</strain>
    </source>
</reference>
<proteinExistence type="predicted"/>
<dbReference type="Proteomes" id="UP000318422">
    <property type="component" value="Unassembled WGS sequence"/>
</dbReference>
<keyword evidence="3" id="KW-1185">Reference proteome</keyword>
<dbReference type="RefSeq" id="WP_141349589.1">
    <property type="nucleotide sequence ID" value="NZ_BJNV01000010.1"/>
</dbReference>
<protein>
    <submittedName>
        <fullName evidence="2">Uncharacterized protein</fullName>
    </submittedName>
</protein>